<evidence type="ECO:0000313" key="3">
    <source>
        <dbReference type="Proteomes" id="UP000503349"/>
    </source>
</evidence>
<reference evidence="3" key="2">
    <citation type="submission" date="2019-02" db="EMBL/GenBank/DDBJ databases">
        <title>Opniocepnalus argus Var Kimnra genome.</title>
        <authorList>
            <person name="Zhou C."/>
            <person name="Xiao S."/>
        </authorList>
    </citation>
    <scope>NUCLEOTIDE SEQUENCE [LARGE SCALE GENOMIC DNA]</scope>
</reference>
<name>A0A6G1PTV8_CHAAH</name>
<dbReference type="EMBL" id="CM015720">
    <property type="protein sequence ID" value="KAF3693623.1"/>
    <property type="molecule type" value="Genomic_DNA"/>
</dbReference>
<organism evidence="2 3">
    <name type="scientific">Channa argus</name>
    <name type="common">Northern snakehead</name>
    <name type="synonym">Ophicephalus argus</name>
    <dbReference type="NCBI Taxonomy" id="215402"/>
    <lineage>
        <taxon>Eukaryota</taxon>
        <taxon>Metazoa</taxon>
        <taxon>Chordata</taxon>
        <taxon>Craniata</taxon>
        <taxon>Vertebrata</taxon>
        <taxon>Euteleostomi</taxon>
        <taxon>Actinopterygii</taxon>
        <taxon>Neopterygii</taxon>
        <taxon>Teleostei</taxon>
        <taxon>Neoteleostei</taxon>
        <taxon>Acanthomorphata</taxon>
        <taxon>Anabantaria</taxon>
        <taxon>Anabantiformes</taxon>
        <taxon>Channoidei</taxon>
        <taxon>Channidae</taxon>
        <taxon>Channa</taxon>
    </lineage>
</organism>
<accession>A0A6G1PTV8</accession>
<dbReference type="AlphaFoldDB" id="A0A6G1PTV8"/>
<feature type="region of interest" description="Disordered" evidence="1">
    <location>
        <begin position="182"/>
        <end position="206"/>
    </location>
</feature>
<evidence type="ECO:0000256" key="1">
    <source>
        <dbReference type="SAM" id="MobiDB-lite"/>
    </source>
</evidence>
<gene>
    <name evidence="2" type="ORF">EXN66_Car009299</name>
</gene>
<reference evidence="2 3" key="1">
    <citation type="submission" date="2019-02" db="EMBL/GenBank/DDBJ databases">
        <title>Opniocepnalus argus genome.</title>
        <authorList>
            <person name="Zhou C."/>
            <person name="Xiao S."/>
        </authorList>
    </citation>
    <scope>NUCLEOTIDE SEQUENCE [LARGE SCALE GENOMIC DNA]</scope>
    <source>
        <strain evidence="2">OARG1902GOOAL</strain>
        <tissue evidence="2">Muscle</tissue>
    </source>
</reference>
<evidence type="ECO:0000313" key="2">
    <source>
        <dbReference type="EMBL" id="KAF3693623.1"/>
    </source>
</evidence>
<dbReference type="Proteomes" id="UP000503349">
    <property type="component" value="Chromosome 9"/>
</dbReference>
<sequence>MKPHTPAANLHHQDPSVPPLFSIEGAGFQQCLAQLNSYMHKITPAQRTRLIEGLKHHTETQQPKPDFIQELAETNVPGVASVDDIYTSERKQECPKLLLPSHSPFQPHSCSTPCHDFLSPPPSPWFSPSYTYTVSPFPSFASHFSFPPSLSPPSSNTSYFSYSPTFAHHAGSPSFYFPPLRSPTHSAPREESPPTSSCIWRPWSRD</sequence>
<proteinExistence type="predicted"/>
<protein>
    <submittedName>
        <fullName evidence="2">Uncharacterized protein</fullName>
    </submittedName>
</protein>
<keyword evidence="3" id="KW-1185">Reference proteome</keyword>